<evidence type="ECO:0000313" key="1">
    <source>
        <dbReference type="EMBL" id="BDR57675.1"/>
    </source>
</evidence>
<dbReference type="Proteomes" id="UP001321861">
    <property type="component" value="Chromosome"/>
</dbReference>
<dbReference type="EMBL" id="AP026802">
    <property type="protein sequence ID" value="BDR57675.1"/>
    <property type="molecule type" value="Genomic_DNA"/>
</dbReference>
<reference evidence="1 2" key="1">
    <citation type="journal article" date="2023" name="Microbiol. Spectr.">
        <title>Symbiosis of Carpenter Bees with Uncharacterized Lactic Acid Bacteria Showing NAD Auxotrophy.</title>
        <authorList>
            <person name="Kawasaki S."/>
            <person name="Ozawa K."/>
            <person name="Mori T."/>
            <person name="Yamamoto A."/>
            <person name="Ito M."/>
            <person name="Ohkuma M."/>
            <person name="Sakamoto M."/>
            <person name="Matsutani M."/>
        </authorList>
    </citation>
    <scope>NUCLEOTIDE SEQUENCE [LARGE SCALE GENOMIC DNA]</scope>
    <source>
        <strain evidence="1 2">XA3</strain>
    </source>
</reference>
<proteinExistence type="predicted"/>
<protein>
    <submittedName>
        <fullName evidence="1">Uncharacterized protein</fullName>
    </submittedName>
</protein>
<dbReference type="KEGG" id="xap:XA3_01160"/>
<dbReference type="AlphaFoldDB" id="A0AAU9DCZ8"/>
<organism evidence="1 2">
    <name type="scientific">Xylocopilactobacillus apicola</name>
    <dbReference type="NCBI Taxonomy" id="2932184"/>
    <lineage>
        <taxon>Bacteria</taxon>
        <taxon>Bacillati</taxon>
        <taxon>Bacillota</taxon>
        <taxon>Bacilli</taxon>
        <taxon>Lactobacillales</taxon>
        <taxon>Lactobacillaceae</taxon>
        <taxon>Xylocopilactobacillus</taxon>
    </lineage>
</organism>
<keyword evidence="2" id="KW-1185">Reference proteome</keyword>
<name>A0AAU9DCZ8_9LACO</name>
<sequence>MFDDFIKHGITCMKFGDSFSDLARNFSNYNVLSINDAEGQFGVFVEGSELLFD</sequence>
<accession>A0AAU9DCZ8</accession>
<gene>
    <name evidence="1" type="ORF">XA3_01160</name>
</gene>
<evidence type="ECO:0000313" key="2">
    <source>
        <dbReference type="Proteomes" id="UP001321861"/>
    </source>
</evidence>